<protein>
    <submittedName>
        <fullName evidence="1">Uncharacterized protein</fullName>
    </submittedName>
</protein>
<name>A0ABW8EJK8_STRT5</name>
<evidence type="ECO:0000313" key="2">
    <source>
        <dbReference type="Proteomes" id="UP001617351"/>
    </source>
</evidence>
<keyword evidence="2" id="KW-1185">Reference proteome</keyword>
<proteinExistence type="predicted"/>
<organism evidence="1 2">
    <name type="scientific">Streptomyces toxytricini</name>
    <name type="common">Actinomyces toxytricini</name>
    <dbReference type="NCBI Taxonomy" id="67369"/>
    <lineage>
        <taxon>Bacteria</taxon>
        <taxon>Bacillati</taxon>
        <taxon>Actinomycetota</taxon>
        <taxon>Actinomycetes</taxon>
        <taxon>Kitasatosporales</taxon>
        <taxon>Streptomycetaceae</taxon>
        <taxon>Streptomyces</taxon>
    </lineage>
</organism>
<dbReference type="RefSeq" id="WP_365512146.1">
    <property type="nucleotide sequence ID" value="NZ_JBFANW010000332.1"/>
</dbReference>
<dbReference type="EMBL" id="JBIUYY010000008">
    <property type="protein sequence ID" value="MFJ2823428.1"/>
    <property type="molecule type" value="Genomic_DNA"/>
</dbReference>
<evidence type="ECO:0000313" key="1">
    <source>
        <dbReference type="EMBL" id="MFJ2823428.1"/>
    </source>
</evidence>
<comment type="caution">
    <text evidence="1">The sequence shown here is derived from an EMBL/GenBank/DDBJ whole genome shotgun (WGS) entry which is preliminary data.</text>
</comment>
<accession>A0ABW8EJK8</accession>
<gene>
    <name evidence="1" type="ORF">ACIO7M_20240</name>
</gene>
<sequence length="122" mass="13110">MERAEILKRVIAILTEVQEIRHAVEAGEDPEIPESESQVVTELLNEMLPSIRVPADAAPKEVVRLVAGSLGPALQSMVAGFSLAFTSLAMAHDNGRTDLTSADVLRTLALEVERGTYDDGTP</sequence>
<dbReference type="Proteomes" id="UP001617351">
    <property type="component" value="Unassembled WGS sequence"/>
</dbReference>
<reference evidence="1 2" key="1">
    <citation type="submission" date="2024-10" db="EMBL/GenBank/DDBJ databases">
        <title>The Natural Products Discovery Center: Release of the First 8490 Sequenced Strains for Exploring Actinobacteria Biosynthetic Diversity.</title>
        <authorList>
            <person name="Kalkreuter E."/>
            <person name="Kautsar S.A."/>
            <person name="Yang D."/>
            <person name="Bader C.D."/>
            <person name="Teijaro C.N."/>
            <person name="Fluegel L."/>
            <person name="Davis C.M."/>
            <person name="Simpson J.R."/>
            <person name="Lauterbach L."/>
            <person name="Steele A.D."/>
            <person name="Gui C."/>
            <person name="Meng S."/>
            <person name="Li G."/>
            <person name="Viehrig K."/>
            <person name="Ye F."/>
            <person name="Su P."/>
            <person name="Kiefer A.F."/>
            <person name="Nichols A."/>
            <person name="Cepeda A.J."/>
            <person name="Yan W."/>
            <person name="Fan B."/>
            <person name="Jiang Y."/>
            <person name="Adhikari A."/>
            <person name="Zheng C.-J."/>
            <person name="Schuster L."/>
            <person name="Cowan T.M."/>
            <person name="Smanski M.J."/>
            <person name="Chevrette M.G."/>
            <person name="De Carvalho L.P.S."/>
            <person name="Shen B."/>
        </authorList>
    </citation>
    <scope>NUCLEOTIDE SEQUENCE [LARGE SCALE GENOMIC DNA]</scope>
    <source>
        <strain evidence="1 2">NPDC087220</strain>
    </source>
</reference>